<evidence type="ECO:0008006" key="3">
    <source>
        <dbReference type="Google" id="ProtNLM"/>
    </source>
</evidence>
<sequence>MVREANEALKAARESLASPTAPGQPMSRQEVADLVNAWIYEKYGRESCLTANYVGKLERGAVSWPQADYREALRAILGAKADYDLGFRRHRRAPTAPPVREVGDVDRKAFLQTALGAAASVSLTDLAMLGHAVEIPLTVQPADIQEIRHVAATFSSWDHTYGGAMARVAVIAQLNHCADILRRSRCPKVFRADLYSAVGWLANSAAFMAFDSYAHDDARRMFNFGLSCAEEAGDWNLRAKVLSSMARQEIWVGDADTGLTLVELALVRADRLSAAVRAMLLSTRARALAKLGRIQETLATVGLADGSFAVIPRSSIDPLMRYYDAAQHSGDTGHALFDLAIRGRFVGEASQRLSAAVDGHAPLYVRSRAISRLKLSSLTMAMGDPDEAAAIGTQAVQEAGAVRSCRVIDDMRELDEFAKSHDRRSPVAHLRQHIKGAIQR</sequence>
<comment type="caution">
    <text evidence="1">The sequence shown here is derived from an EMBL/GenBank/DDBJ whole genome shotgun (WGS) entry which is preliminary data.</text>
</comment>
<evidence type="ECO:0000313" key="1">
    <source>
        <dbReference type="EMBL" id="MFI6497202.1"/>
    </source>
</evidence>
<organism evidence="1 2">
    <name type="scientific">Nonomuraea typhae</name>
    <dbReference type="NCBI Taxonomy" id="2603600"/>
    <lineage>
        <taxon>Bacteria</taxon>
        <taxon>Bacillati</taxon>
        <taxon>Actinomycetota</taxon>
        <taxon>Actinomycetes</taxon>
        <taxon>Streptosporangiales</taxon>
        <taxon>Streptosporangiaceae</taxon>
        <taxon>Nonomuraea</taxon>
    </lineage>
</organism>
<dbReference type="RefSeq" id="WP_397079885.1">
    <property type="nucleotide sequence ID" value="NZ_JBITGY010000002.1"/>
</dbReference>
<gene>
    <name evidence="1" type="ORF">ACIBG2_07465</name>
</gene>
<reference evidence="1 2" key="1">
    <citation type="submission" date="2024-10" db="EMBL/GenBank/DDBJ databases">
        <title>The Natural Products Discovery Center: Release of the First 8490 Sequenced Strains for Exploring Actinobacteria Biosynthetic Diversity.</title>
        <authorList>
            <person name="Kalkreuter E."/>
            <person name="Kautsar S.A."/>
            <person name="Yang D."/>
            <person name="Bader C.D."/>
            <person name="Teijaro C.N."/>
            <person name="Fluegel L."/>
            <person name="Davis C.M."/>
            <person name="Simpson J.R."/>
            <person name="Lauterbach L."/>
            <person name="Steele A.D."/>
            <person name="Gui C."/>
            <person name="Meng S."/>
            <person name="Li G."/>
            <person name="Viehrig K."/>
            <person name="Ye F."/>
            <person name="Su P."/>
            <person name="Kiefer A.F."/>
            <person name="Nichols A."/>
            <person name="Cepeda A.J."/>
            <person name="Yan W."/>
            <person name="Fan B."/>
            <person name="Jiang Y."/>
            <person name="Adhikari A."/>
            <person name="Zheng C.-J."/>
            <person name="Schuster L."/>
            <person name="Cowan T.M."/>
            <person name="Smanski M.J."/>
            <person name="Chevrette M.G."/>
            <person name="De Carvalho L.P.S."/>
            <person name="Shen B."/>
        </authorList>
    </citation>
    <scope>NUCLEOTIDE SEQUENCE [LARGE SCALE GENOMIC DNA]</scope>
    <source>
        <strain evidence="1 2">NPDC050545</strain>
    </source>
</reference>
<evidence type="ECO:0000313" key="2">
    <source>
        <dbReference type="Proteomes" id="UP001612741"/>
    </source>
</evidence>
<dbReference type="EMBL" id="JBITGY010000002">
    <property type="protein sequence ID" value="MFI6497202.1"/>
    <property type="molecule type" value="Genomic_DNA"/>
</dbReference>
<protein>
    <recommendedName>
        <fullName evidence="3">XRE family transcriptional regulator</fullName>
    </recommendedName>
</protein>
<name>A0ABW7YMS2_9ACTN</name>
<keyword evidence="2" id="KW-1185">Reference proteome</keyword>
<dbReference type="Proteomes" id="UP001612741">
    <property type="component" value="Unassembled WGS sequence"/>
</dbReference>
<proteinExistence type="predicted"/>
<accession>A0ABW7YMS2</accession>